<proteinExistence type="predicted"/>
<dbReference type="Gene3D" id="3.40.50.790">
    <property type="match status" value="1"/>
</dbReference>
<dbReference type="VEuPathDB" id="FungiDB:GLRG_07241"/>
<gene>
    <name evidence="2" type="ORF">GLRG_07241</name>
</gene>
<reference evidence="3" key="1">
    <citation type="journal article" date="2012" name="Nat. Genet.">
        <title>Lifestyle transitions in plant pathogenic Colletotrichum fungi deciphered by genome and transcriptome analyses.</title>
        <authorList>
            <person name="O'Connell R.J."/>
            <person name="Thon M.R."/>
            <person name="Hacquard S."/>
            <person name="Amyotte S.G."/>
            <person name="Kleemann J."/>
            <person name="Torres M.F."/>
            <person name="Damm U."/>
            <person name="Buiate E.A."/>
            <person name="Epstein L."/>
            <person name="Alkan N."/>
            <person name="Altmueller J."/>
            <person name="Alvarado-Balderrama L."/>
            <person name="Bauser C.A."/>
            <person name="Becker C."/>
            <person name="Birren B.W."/>
            <person name="Chen Z."/>
            <person name="Choi J."/>
            <person name="Crouch J.A."/>
            <person name="Duvick J.P."/>
            <person name="Farman M.A."/>
            <person name="Gan P."/>
            <person name="Heiman D."/>
            <person name="Henrissat B."/>
            <person name="Howard R.J."/>
            <person name="Kabbage M."/>
            <person name="Koch C."/>
            <person name="Kracher B."/>
            <person name="Kubo Y."/>
            <person name="Law A.D."/>
            <person name="Lebrun M.-H."/>
            <person name="Lee Y.-H."/>
            <person name="Miyara I."/>
            <person name="Moore N."/>
            <person name="Neumann U."/>
            <person name="Nordstroem K."/>
            <person name="Panaccione D.G."/>
            <person name="Panstruga R."/>
            <person name="Place M."/>
            <person name="Proctor R.H."/>
            <person name="Prusky D."/>
            <person name="Rech G."/>
            <person name="Reinhardt R."/>
            <person name="Rollins J.A."/>
            <person name="Rounsley S."/>
            <person name="Schardl C.L."/>
            <person name="Schwartz D.C."/>
            <person name="Shenoy N."/>
            <person name="Shirasu K."/>
            <person name="Sikhakolli U.R."/>
            <person name="Stueber K."/>
            <person name="Sukno S.A."/>
            <person name="Sweigard J.A."/>
            <person name="Takano Y."/>
            <person name="Takahara H."/>
            <person name="Trail F."/>
            <person name="van der Does H.C."/>
            <person name="Voll L.M."/>
            <person name="Will I."/>
            <person name="Young S."/>
            <person name="Zeng Q."/>
            <person name="Zhang J."/>
            <person name="Zhou S."/>
            <person name="Dickman M.B."/>
            <person name="Schulze-Lefert P."/>
            <person name="Ver Loren van Themaat E."/>
            <person name="Ma L.-J."/>
            <person name="Vaillancourt L.J."/>
        </authorList>
    </citation>
    <scope>NUCLEOTIDE SEQUENCE [LARGE SCALE GENOMIC DNA]</scope>
    <source>
        <strain evidence="3">M1.001 / M2 / FGSC 10212</strain>
    </source>
</reference>
<feature type="compositionally biased region" description="Basic and acidic residues" evidence="1">
    <location>
        <begin position="193"/>
        <end position="209"/>
    </location>
</feature>
<evidence type="ECO:0000256" key="1">
    <source>
        <dbReference type="SAM" id="MobiDB-lite"/>
    </source>
</evidence>
<dbReference type="OrthoDB" id="10251727at2759"/>
<dbReference type="SUPFAM" id="SSF56808">
    <property type="entry name" value="Ribosomal protein L1"/>
    <property type="match status" value="1"/>
</dbReference>
<evidence type="ECO:0000313" key="2">
    <source>
        <dbReference type="EMBL" id="EFQ32097.1"/>
    </source>
</evidence>
<dbReference type="InterPro" id="IPR023674">
    <property type="entry name" value="Ribosomal_uL1-like"/>
</dbReference>
<evidence type="ECO:0000313" key="3">
    <source>
        <dbReference type="Proteomes" id="UP000008782"/>
    </source>
</evidence>
<protein>
    <submittedName>
        <fullName evidence="2">Uncharacterized protein</fullName>
    </submittedName>
</protein>
<dbReference type="STRING" id="645133.E3QMK9"/>
<feature type="region of interest" description="Disordered" evidence="1">
    <location>
        <begin position="193"/>
        <end position="215"/>
    </location>
</feature>
<dbReference type="GO" id="GO:0003723">
    <property type="term" value="F:RNA binding"/>
    <property type="evidence" value="ECO:0007669"/>
    <property type="project" value="InterPro"/>
</dbReference>
<organism evidence="3">
    <name type="scientific">Colletotrichum graminicola (strain M1.001 / M2 / FGSC 10212)</name>
    <name type="common">Maize anthracnose fungus</name>
    <name type="synonym">Glomerella graminicola</name>
    <dbReference type="NCBI Taxonomy" id="645133"/>
    <lineage>
        <taxon>Eukaryota</taxon>
        <taxon>Fungi</taxon>
        <taxon>Dikarya</taxon>
        <taxon>Ascomycota</taxon>
        <taxon>Pezizomycotina</taxon>
        <taxon>Sordariomycetes</taxon>
        <taxon>Hypocreomycetidae</taxon>
        <taxon>Glomerellales</taxon>
        <taxon>Glomerellaceae</taxon>
        <taxon>Colletotrichum</taxon>
        <taxon>Colletotrichum graminicola species complex</taxon>
    </lineage>
</organism>
<dbReference type="RefSeq" id="XP_008096117.1">
    <property type="nucleotide sequence ID" value="XM_008097926.1"/>
</dbReference>
<dbReference type="Pfam" id="PF00687">
    <property type="entry name" value="Ribosomal_L1"/>
    <property type="match status" value="1"/>
</dbReference>
<keyword evidence="3" id="KW-1185">Reference proteome</keyword>
<dbReference type="CDD" id="cd00403">
    <property type="entry name" value="Ribosomal_L1"/>
    <property type="match status" value="1"/>
</dbReference>
<name>E3QMK9_COLGM</name>
<dbReference type="InterPro" id="IPR016095">
    <property type="entry name" value="Ribosomal_uL1_3-a/b-sand"/>
</dbReference>
<feature type="compositionally biased region" description="Basic and acidic residues" evidence="1">
    <location>
        <begin position="370"/>
        <end position="380"/>
    </location>
</feature>
<dbReference type="AlphaFoldDB" id="E3QMK9"/>
<dbReference type="Gene3D" id="3.30.190.20">
    <property type="match status" value="1"/>
</dbReference>
<dbReference type="EMBL" id="GG697359">
    <property type="protein sequence ID" value="EFQ32097.1"/>
    <property type="molecule type" value="Genomic_DNA"/>
</dbReference>
<dbReference type="InterPro" id="IPR050257">
    <property type="entry name" value="eL8/uL1-like"/>
</dbReference>
<dbReference type="HOGENOM" id="CLU_026457_5_0_1"/>
<dbReference type="PANTHER" id="PTHR23105">
    <property type="entry name" value="RIBOSOMAL PROTEIN L7AE FAMILY MEMBER"/>
    <property type="match status" value="1"/>
</dbReference>
<dbReference type="GeneID" id="24412606"/>
<accession>E3QMK9</accession>
<dbReference type="InterPro" id="IPR028364">
    <property type="entry name" value="Ribosomal_uL1/biogenesis"/>
</dbReference>
<sequence>MARSKTVAVASKDVAPSIDPEQTLKASKALLAHIKKAAKEKSAEPGKKNLLADLDDEEANVARQPIWLTLTTKRHIADSARLKPGKIALPHPLNTDEESTICLITADPQRAYKNIVASDEFPEALRKRVTRVVDLAHLKSKFKQYEAQRKLFAEHDIFLADDRIVSRLPKALGKTFYKTTAKRPVPVVLSARAPRDADGKRAKPQEKKTPGTVNAGTPQEIAAEIEKTIGAALVSLTPSTNTAIRIGYAGFSADQVAENATAVVNALVEKWVPQKWQNVKSIYIKGQETAALPVWLTDELWLEQKDIVADDSEQAKAIKEKANVGKKRKSLGSAAEGDDEEAGGKPKPKKAKKAAKEAAQKALPESNDDVLDKQISERKEKLRKQKAKAKAALDN</sequence>
<dbReference type="eggNOG" id="KOG1685">
    <property type="taxonomic scope" value="Eukaryota"/>
</dbReference>
<feature type="region of interest" description="Disordered" evidence="1">
    <location>
        <begin position="319"/>
        <end position="395"/>
    </location>
</feature>
<dbReference type="Proteomes" id="UP000008782">
    <property type="component" value="Unassembled WGS sequence"/>
</dbReference>